<dbReference type="InterPro" id="IPR050194">
    <property type="entry name" value="Glycosyltransferase_grp1"/>
</dbReference>
<dbReference type="InterPro" id="IPR028098">
    <property type="entry name" value="Glyco_trans_4-like_N"/>
</dbReference>
<dbReference type="SUPFAM" id="SSF53756">
    <property type="entry name" value="UDP-Glycosyltransferase/glycogen phosphorylase"/>
    <property type="match status" value="1"/>
</dbReference>
<dbReference type="PANTHER" id="PTHR45947">
    <property type="entry name" value="SULFOQUINOVOSYL TRANSFERASE SQD2"/>
    <property type="match status" value="1"/>
</dbReference>
<dbReference type="InterPro" id="IPR001296">
    <property type="entry name" value="Glyco_trans_1"/>
</dbReference>
<sequence length="381" mass="43169">MRVAVVHHWFVSQGSGEKVAEALARMYPDADLFSLIVDPKYLPADLHKRTLHTSALNKLPFARRFHRHLLPFYPIAVEQLDLREYDLILTSDSGPMKGAIIGPSAVHICYCHAPMRYLWDQYHVYRSEMRLIPRLAFSASAHYVRCWDQLAAQRVTHFASNSRYVASRIRRYYGRESTVIYPPVDTASSYLAKDHHGAYLTVGRLVPCKRIDLLIEACNRLGRPLRIIGTGPEESRLRALAGRTIEFLGNVDHATLWNEYARCRAFLFAADEDFGMAVVEAQACGRPIIAFGRGGALESVVSLDKAATRLQCTGVFFHETTAMAAANAILHFEANEHRFDPGIIRAWTERFSTEVFCRNFRSLVDHALQCPAATREFQKTL</sequence>
<reference evidence="3 4" key="1">
    <citation type="submission" date="2018-08" db="EMBL/GenBank/DDBJ databases">
        <title>Acidipila sp. 4G-K13, an acidobacterium isolated from forest soil.</title>
        <authorList>
            <person name="Gao Z.-H."/>
            <person name="Qiu L.-H."/>
        </authorList>
    </citation>
    <scope>NUCLEOTIDE SEQUENCE [LARGE SCALE GENOMIC DNA]</scope>
    <source>
        <strain evidence="3 4">4G-K13</strain>
    </source>
</reference>
<accession>A0A372ILG5</accession>
<dbReference type="Pfam" id="PF13439">
    <property type="entry name" value="Glyco_transf_4"/>
    <property type="match status" value="1"/>
</dbReference>
<dbReference type="PANTHER" id="PTHR45947:SF3">
    <property type="entry name" value="SULFOQUINOVOSYL TRANSFERASE SQD2"/>
    <property type="match status" value="1"/>
</dbReference>
<protein>
    <submittedName>
        <fullName evidence="3">Glycosyltransferase family 4 protein</fullName>
    </submittedName>
</protein>
<feature type="domain" description="Glycosyl transferase family 1" evidence="1">
    <location>
        <begin position="199"/>
        <end position="336"/>
    </location>
</feature>
<dbReference type="Pfam" id="PF00534">
    <property type="entry name" value="Glycos_transf_1"/>
    <property type="match status" value="1"/>
</dbReference>
<name>A0A372ILG5_9BACT</name>
<proteinExistence type="predicted"/>
<dbReference type="Proteomes" id="UP000264702">
    <property type="component" value="Unassembled WGS sequence"/>
</dbReference>
<keyword evidence="3" id="KW-0808">Transferase</keyword>
<dbReference type="Gene3D" id="3.40.50.2000">
    <property type="entry name" value="Glycogen Phosphorylase B"/>
    <property type="match status" value="1"/>
</dbReference>
<dbReference type="RefSeq" id="WP_117301433.1">
    <property type="nucleotide sequence ID" value="NZ_QVQT02000005.1"/>
</dbReference>
<evidence type="ECO:0000259" key="2">
    <source>
        <dbReference type="Pfam" id="PF13439"/>
    </source>
</evidence>
<organism evidence="3 4">
    <name type="scientific">Paracidobacterium acidisoli</name>
    <dbReference type="NCBI Taxonomy" id="2303751"/>
    <lineage>
        <taxon>Bacteria</taxon>
        <taxon>Pseudomonadati</taxon>
        <taxon>Acidobacteriota</taxon>
        <taxon>Terriglobia</taxon>
        <taxon>Terriglobales</taxon>
        <taxon>Acidobacteriaceae</taxon>
        <taxon>Paracidobacterium</taxon>
    </lineage>
</organism>
<dbReference type="GO" id="GO:0016757">
    <property type="term" value="F:glycosyltransferase activity"/>
    <property type="evidence" value="ECO:0007669"/>
    <property type="project" value="InterPro"/>
</dbReference>
<gene>
    <name evidence="3" type="ORF">D0Y96_14955</name>
</gene>
<dbReference type="OrthoDB" id="9801609at2"/>
<feature type="domain" description="Glycosyltransferase subfamily 4-like N-terminal" evidence="2">
    <location>
        <begin position="20"/>
        <end position="187"/>
    </location>
</feature>
<evidence type="ECO:0000313" key="4">
    <source>
        <dbReference type="Proteomes" id="UP000264702"/>
    </source>
</evidence>
<evidence type="ECO:0000313" key="3">
    <source>
        <dbReference type="EMBL" id="RFU15744.1"/>
    </source>
</evidence>
<dbReference type="EMBL" id="QVQT01000005">
    <property type="protein sequence ID" value="RFU15744.1"/>
    <property type="molecule type" value="Genomic_DNA"/>
</dbReference>
<keyword evidence="4" id="KW-1185">Reference proteome</keyword>
<comment type="caution">
    <text evidence="3">The sequence shown here is derived from an EMBL/GenBank/DDBJ whole genome shotgun (WGS) entry which is preliminary data.</text>
</comment>
<dbReference type="AlphaFoldDB" id="A0A372ILG5"/>
<evidence type="ECO:0000259" key="1">
    <source>
        <dbReference type="Pfam" id="PF00534"/>
    </source>
</evidence>